<dbReference type="Proteomes" id="UP000095283">
    <property type="component" value="Unplaced"/>
</dbReference>
<evidence type="ECO:0000313" key="2">
    <source>
        <dbReference type="WBParaSite" id="Hba_07744"/>
    </source>
</evidence>
<protein>
    <submittedName>
        <fullName evidence="2">COR domain-containing protein</fullName>
    </submittedName>
</protein>
<reference evidence="2" key="1">
    <citation type="submission" date="2016-11" db="UniProtKB">
        <authorList>
            <consortium name="WormBaseParasite"/>
        </authorList>
    </citation>
    <scope>IDENTIFICATION</scope>
</reference>
<accession>A0A1I7WRH5</accession>
<evidence type="ECO:0000313" key="1">
    <source>
        <dbReference type="Proteomes" id="UP000095283"/>
    </source>
</evidence>
<keyword evidence="1" id="KW-1185">Reference proteome</keyword>
<proteinExistence type="predicted"/>
<organism evidence="1 2">
    <name type="scientific">Heterorhabditis bacteriophora</name>
    <name type="common">Entomopathogenic nematode worm</name>
    <dbReference type="NCBI Taxonomy" id="37862"/>
    <lineage>
        <taxon>Eukaryota</taxon>
        <taxon>Metazoa</taxon>
        <taxon>Ecdysozoa</taxon>
        <taxon>Nematoda</taxon>
        <taxon>Chromadorea</taxon>
        <taxon>Rhabditida</taxon>
        <taxon>Rhabditina</taxon>
        <taxon>Rhabditomorpha</taxon>
        <taxon>Strongyloidea</taxon>
        <taxon>Heterorhabditidae</taxon>
        <taxon>Heterorhabditis</taxon>
    </lineage>
</organism>
<sequence length="164" mass="18571">MISGEVVTPMILIGLDLLCENDQCAHNLCIIKEEDPDLCKLLRSVYSLEGLGIREDPINKADETFQYMERYLKLIQFTQEGVTTPFPLKDSIVKLKDNFNIGIEKILQSCINEGIIEVADDDIPQRATTFYLPHRGVWKPEKTTPLRIAFDASQKSTLSPSLNE</sequence>
<dbReference type="WBParaSite" id="Hba_07744">
    <property type="protein sequence ID" value="Hba_07744"/>
    <property type="gene ID" value="Hba_07744"/>
</dbReference>
<name>A0A1I7WRH5_HETBA</name>
<dbReference type="AlphaFoldDB" id="A0A1I7WRH5"/>